<name>A0A267E4T6_9PLAT</name>
<dbReference type="Pfam" id="PF10300">
    <property type="entry name" value="Iml2-TPR_39"/>
    <property type="match status" value="1"/>
</dbReference>
<dbReference type="Gene3D" id="1.25.40.10">
    <property type="entry name" value="Tetratricopeptide repeat domain"/>
    <property type="match status" value="1"/>
</dbReference>
<organism evidence="1 2">
    <name type="scientific">Macrostomum lignano</name>
    <dbReference type="NCBI Taxonomy" id="282301"/>
    <lineage>
        <taxon>Eukaryota</taxon>
        <taxon>Metazoa</taxon>
        <taxon>Spiralia</taxon>
        <taxon>Lophotrochozoa</taxon>
        <taxon>Platyhelminthes</taxon>
        <taxon>Rhabditophora</taxon>
        <taxon>Macrostomorpha</taxon>
        <taxon>Macrostomida</taxon>
        <taxon>Macrostomidae</taxon>
        <taxon>Macrostomum</taxon>
    </lineage>
</organism>
<sequence length="643" mass="71888">LYSVLKMEKDKESLQSMNDEEAFEDAVEFLSDDEAEDQDAVVNGVDSAMALEREESASQLLGDAAQLPPLPPPADLPDLLQSIGEAQNALDLFLSNQFEKARAVMEPLSATSMYHSLGYATICYLQASMTMERPNIQQALDATKQGLQVSQRLRRRGFVASRQPNDFTDEQCHAELCYAELLLEKAVLTFLQDENFIAFVKGGIKIRECYKAYKECWRLLHKRRWLNAELRLHFESGARIGEGAFNLLLSLLPPRLLRLLEFVGFSGDRRYGLEQIRLATELDGSVRAPLGRIILLVYHTTFAHILGAGGCDLAAVHQLLEPCLAAHPDGAMFLYFQGRQQLLSGNSHRAIQAFERSIESQTEWIQLHLVCYWELMWTQAYKADWLLSMKYAEILAKESRWSKATLVYQKAAFLYQYQNGAGTGDEGAKAATGDEDHVAGLMDKVPRLYKRIAGKSLPIEKFAMRRARRFAEQGGRLTLPGLEVVYVWNGFPLVGCEGPDVVRSFLAAVDLASDQLDRGRVTSGQGDSAQAGGSWPYPDDDAALILLLRGACLKQLNQTEAADKCFQEIVDDRLARRIRQDRHVIAWAWLELAHLRLDEGRRPEASACIDACLSCRGISLESRIHFRAHALALSMAETASAAK</sequence>
<dbReference type="PANTHER" id="PTHR31859">
    <property type="entry name" value="TETRATRICOPEPTIDE REPEAT PROTEIN 39 FAMILY MEMBER"/>
    <property type="match status" value="1"/>
</dbReference>
<dbReference type="Proteomes" id="UP000215902">
    <property type="component" value="Unassembled WGS sequence"/>
</dbReference>
<feature type="non-terminal residue" evidence="1">
    <location>
        <position position="1"/>
    </location>
</feature>
<dbReference type="OrthoDB" id="43460at2759"/>
<reference evidence="1 2" key="1">
    <citation type="submission" date="2017-06" db="EMBL/GenBank/DDBJ databases">
        <title>A platform for efficient transgenesis in Macrostomum lignano, a flatworm model organism for stem cell research.</title>
        <authorList>
            <person name="Berezikov E."/>
        </authorList>
    </citation>
    <scope>NUCLEOTIDE SEQUENCE [LARGE SCALE GENOMIC DNA]</scope>
    <source>
        <strain evidence="1">DV1</strain>
        <tissue evidence="1">Whole organism</tissue>
    </source>
</reference>
<gene>
    <name evidence="1" type="ORF">BOX15_Mlig004612g1</name>
</gene>
<keyword evidence="2" id="KW-1185">Reference proteome</keyword>
<proteinExistence type="predicted"/>
<comment type="caution">
    <text evidence="1">The sequence shown here is derived from an EMBL/GenBank/DDBJ whole genome shotgun (WGS) entry which is preliminary data.</text>
</comment>
<dbReference type="EMBL" id="NIVC01002619">
    <property type="protein sequence ID" value="PAA56446.1"/>
    <property type="molecule type" value="Genomic_DNA"/>
</dbReference>
<dbReference type="AlphaFoldDB" id="A0A267E4T6"/>
<accession>A0A267E4T6</accession>
<evidence type="ECO:0000313" key="1">
    <source>
        <dbReference type="EMBL" id="PAA56446.1"/>
    </source>
</evidence>
<dbReference type="InterPro" id="IPR011990">
    <property type="entry name" value="TPR-like_helical_dom_sf"/>
</dbReference>
<protein>
    <recommendedName>
        <fullName evidence="3">Tetratricopeptide repeat protein 39B</fullName>
    </recommendedName>
</protein>
<dbReference type="InterPro" id="IPR019412">
    <property type="entry name" value="IML2/TPR_39"/>
</dbReference>
<dbReference type="SUPFAM" id="SSF48452">
    <property type="entry name" value="TPR-like"/>
    <property type="match status" value="1"/>
</dbReference>
<dbReference type="PANTHER" id="PTHR31859:SF9">
    <property type="entry name" value="TETRATRICOPEPTIDE REPEAT PROTEIN 39B"/>
    <property type="match status" value="1"/>
</dbReference>
<evidence type="ECO:0008006" key="3">
    <source>
        <dbReference type="Google" id="ProtNLM"/>
    </source>
</evidence>
<evidence type="ECO:0000313" key="2">
    <source>
        <dbReference type="Proteomes" id="UP000215902"/>
    </source>
</evidence>